<dbReference type="PANTHER" id="PTHR34216:SF7">
    <property type="entry name" value="POLY-BETA-1,6-N-ACETYL-D-GLUCOSAMINE N-DEACETYLASE"/>
    <property type="match status" value="1"/>
</dbReference>
<dbReference type="RefSeq" id="WP_316666948.1">
    <property type="nucleotide sequence ID" value="NZ_CATZBU010000008.1"/>
</dbReference>
<dbReference type="Pfam" id="PF01522">
    <property type="entry name" value="Polysacc_deac_1"/>
    <property type="match status" value="1"/>
</dbReference>
<dbReference type="EMBL" id="CATZBU010000008">
    <property type="protein sequence ID" value="CAJ0800057.1"/>
    <property type="molecule type" value="Genomic_DNA"/>
</dbReference>
<feature type="domain" description="NodB homology" evidence="3">
    <location>
        <begin position="88"/>
        <end position="262"/>
    </location>
</feature>
<feature type="signal peptide" evidence="2">
    <location>
        <begin position="1"/>
        <end position="22"/>
    </location>
</feature>
<dbReference type="Proteomes" id="UP001189813">
    <property type="component" value="Unassembled WGS sequence"/>
</dbReference>
<dbReference type="InterPro" id="IPR011330">
    <property type="entry name" value="Glyco_hydro/deAcase_b/a-brl"/>
</dbReference>
<dbReference type="Gene3D" id="3.20.20.370">
    <property type="entry name" value="Glycoside hydrolase/deacetylase"/>
    <property type="match status" value="1"/>
</dbReference>
<evidence type="ECO:0000256" key="1">
    <source>
        <dbReference type="ARBA" id="ARBA00022729"/>
    </source>
</evidence>
<dbReference type="InterPro" id="IPR002509">
    <property type="entry name" value="NODB_dom"/>
</dbReference>
<accession>A0ABM9JPC6</accession>
<dbReference type="SUPFAM" id="SSF88713">
    <property type="entry name" value="Glycoside hydrolase/deacetylase"/>
    <property type="match status" value="1"/>
</dbReference>
<keyword evidence="5" id="KW-1185">Reference proteome</keyword>
<evidence type="ECO:0000313" key="4">
    <source>
        <dbReference type="EMBL" id="CAJ0800057.1"/>
    </source>
</evidence>
<feature type="chain" id="PRO_5047433657" description="NodB homology domain-containing protein" evidence="2">
    <location>
        <begin position="23"/>
        <end position="262"/>
    </location>
</feature>
<evidence type="ECO:0000259" key="3">
    <source>
        <dbReference type="PROSITE" id="PS51677"/>
    </source>
</evidence>
<proteinExistence type="predicted"/>
<dbReference type="InterPro" id="IPR051398">
    <property type="entry name" value="Polysacch_Deacetylase"/>
</dbReference>
<evidence type="ECO:0000256" key="2">
    <source>
        <dbReference type="SAM" id="SignalP"/>
    </source>
</evidence>
<keyword evidence="1 2" id="KW-0732">Signal</keyword>
<dbReference type="PANTHER" id="PTHR34216">
    <property type="match status" value="1"/>
</dbReference>
<organism evidence="4 5">
    <name type="scientific">Ralstonia psammae</name>
    <dbReference type="NCBI Taxonomy" id="3058598"/>
    <lineage>
        <taxon>Bacteria</taxon>
        <taxon>Pseudomonadati</taxon>
        <taxon>Pseudomonadota</taxon>
        <taxon>Betaproteobacteria</taxon>
        <taxon>Burkholderiales</taxon>
        <taxon>Burkholderiaceae</taxon>
        <taxon>Ralstonia</taxon>
    </lineage>
</organism>
<sequence>MNTWVLSLCWVLLMVACPGANADMPAVERHVVVLVYHRFASTVDSAMTVRMQTFEAHLQAIEAAGYRIVPLADVLSWHEGKLDALPAKAVAMTVDDGHRSVYDTLWPALRGRSIPVTLFVYPSAISNAPYAMTWPQLRALARTGQFDVQSHTYWHPNFRVERARRSADGFAEFARDQLRRAKARIEAEIGAPVHILAWPFGIHDPELERMAREEGYTAALTLDAQPLRLSQPAMALPRYLITDGCGAPCMTNILKAGEGHHE</sequence>
<protein>
    <recommendedName>
        <fullName evidence="3">NodB homology domain-containing protein</fullName>
    </recommendedName>
</protein>
<comment type="caution">
    <text evidence="4">The sequence shown here is derived from an EMBL/GenBank/DDBJ whole genome shotgun (WGS) entry which is preliminary data.</text>
</comment>
<dbReference type="CDD" id="cd10918">
    <property type="entry name" value="CE4_NodB_like_5s_6s"/>
    <property type="match status" value="1"/>
</dbReference>
<dbReference type="PROSITE" id="PS51677">
    <property type="entry name" value="NODB"/>
    <property type="match status" value="1"/>
</dbReference>
<name>A0ABM9JPC6_9RALS</name>
<reference evidence="4 5" key="1">
    <citation type="submission" date="2023-07" db="EMBL/GenBank/DDBJ databases">
        <authorList>
            <person name="Peeters C."/>
        </authorList>
    </citation>
    <scope>NUCLEOTIDE SEQUENCE [LARGE SCALE GENOMIC DNA]</scope>
    <source>
        <strain evidence="4 5">LMG 19083</strain>
    </source>
</reference>
<gene>
    <name evidence="4" type="ORF">LMG19083_03389</name>
</gene>
<evidence type="ECO:0000313" key="5">
    <source>
        <dbReference type="Proteomes" id="UP001189813"/>
    </source>
</evidence>